<feature type="compositionally biased region" description="Basic residues" evidence="1">
    <location>
        <begin position="66"/>
        <end position="76"/>
    </location>
</feature>
<comment type="caution">
    <text evidence="2">The sequence shown here is derived from an EMBL/GenBank/DDBJ whole genome shotgun (WGS) entry which is preliminary data.</text>
</comment>
<feature type="non-terminal residue" evidence="2">
    <location>
        <position position="247"/>
    </location>
</feature>
<evidence type="ECO:0000256" key="1">
    <source>
        <dbReference type="SAM" id="MobiDB-lite"/>
    </source>
</evidence>
<reference evidence="2" key="1">
    <citation type="submission" date="2023-05" db="EMBL/GenBank/DDBJ databases">
        <authorList>
            <person name="Stuckert A."/>
        </authorList>
    </citation>
    <scope>NUCLEOTIDE SEQUENCE</scope>
</reference>
<feature type="compositionally biased region" description="Polar residues" evidence="1">
    <location>
        <begin position="105"/>
        <end position="115"/>
    </location>
</feature>
<dbReference type="EMBL" id="CATNWA010005126">
    <property type="protein sequence ID" value="CAI9549394.1"/>
    <property type="molecule type" value="Genomic_DNA"/>
</dbReference>
<feature type="region of interest" description="Disordered" evidence="1">
    <location>
        <begin position="35"/>
        <end position="226"/>
    </location>
</feature>
<name>A0ABN9BPC1_9NEOB</name>
<accession>A0ABN9BPC1</accession>
<feature type="compositionally biased region" description="Polar residues" evidence="1">
    <location>
        <begin position="77"/>
        <end position="92"/>
    </location>
</feature>
<feature type="non-terminal residue" evidence="2">
    <location>
        <position position="1"/>
    </location>
</feature>
<evidence type="ECO:0000313" key="2">
    <source>
        <dbReference type="EMBL" id="CAI9549394.1"/>
    </source>
</evidence>
<feature type="compositionally biased region" description="Polar residues" evidence="1">
    <location>
        <begin position="35"/>
        <end position="48"/>
    </location>
</feature>
<protein>
    <submittedName>
        <fullName evidence="2">Uncharacterized protein</fullName>
    </submittedName>
</protein>
<gene>
    <name evidence="2" type="ORF">SPARVUS_LOCUS3338566</name>
</gene>
<feature type="compositionally biased region" description="Basic and acidic residues" evidence="1">
    <location>
        <begin position="49"/>
        <end position="65"/>
    </location>
</feature>
<organism evidence="2 3">
    <name type="scientific">Staurois parvus</name>
    <dbReference type="NCBI Taxonomy" id="386267"/>
    <lineage>
        <taxon>Eukaryota</taxon>
        <taxon>Metazoa</taxon>
        <taxon>Chordata</taxon>
        <taxon>Craniata</taxon>
        <taxon>Vertebrata</taxon>
        <taxon>Euteleostomi</taxon>
        <taxon>Amphibia</taxon>
        <taxon>Batrachia</taxon>
        <taxon>Anura</taxon>
        <taxon>Neobatrachia</taxon>
        <taxon>Ranoidea</taxon>
        <taxon>Ranidae</taxon>
        <taxon>Staurois</taxon>
    </lineage>
</organism>
<proteinExistence type="predicted"/>
<evidence type="ECO:0000313" key="3">
    <source>
        <dbReference type="Proteomes" id="UP001162483"/>
    </source>
</evidence>
<sequence length="247" mass="27205">EDIPLPSDSEKGGKNIIGKDSVALESKIPFFAANNIKSDSSNGNNVLNENKKAAYQEEDLQERWKTGSRKGKRKPTHQTALSSGATSENQVSNKKRKLIGGEQEQAVSSNRTTVKLASAPCTHNRKRGAEVLTAEFVIDEKVSETETTATNKRNKEQNTVIKNKTITGKSRKMASTDPQLMRDRPPKRKASDPGNRKKSPEVKAKSEITRKPVIKHTKNSLGSNIEGQWNPLTLFLLNPLAHSARPA</sequence>
<feature type="compositionally biased region" description="Polar residues" evidence="1">
    <location>
        <begin position="145"/>
        <end position="168"/>
    </location>
</feature>
<feature type="compositionally biased region" description="Basic and acidic residues" evidence="1">
    <location>
        <begin position="180"/>
        <end position="210"/>
    </location>
</feature>
<dbReference type="Proteomes" id="UP001162483">
    <property type="component" value="Unassembled WGS sequence"/>
</dbReference>
<keyword evidence="3" id="KW-1185">Reference proteome</keyword>